<evidence type="ECO:0000313" key="12">
    <source>
        <dbReference type="EMBL" id="GJE60439.1"/>
    </source>
</evidence>
<sequence length="169" mass="17826">MSGRNTMWALLAGAGLAGLSLAAQAREIVPVSHAMTPGSVVISISERKLYLVNGDGTAIRYPVAVGKPGKQWTGATAIDGKYVAPAWSPPAEVKRDNPRLPNLIAGGSPHNPMGAAAMTLSGGQYAIHGTNRPGSVGTWASYGCIRMYNQDVVDLYDRVDVGTRVYMTR</sequence>
<protein>
    <recommendedName>
        <fullName evidence="11">L,D-TPase catalytic domain-containing protein</fullName>
    </recommendedName>
</protein>
<dbReference type="InterPro" id="IPR050979">
    <property type="entry name" value="LD-transpeptidase"/>
</dbReference>
<gene>
    <name evidence="12" type="ORF">MPOCJGCO_2551</name>
</gene>
<keyword evidence="4" id="KW-0808">Transferase</keyword>
<reference evidence="12" key="2">
    <citation type="submission" date="2021-08" db="EMBL/GenBank/DDBJ databases">
        <authorList>
            <person name="Tani A."/>
            <person name="Ola A."/>
            <person name="Ogura Y."/>
            <person name="Katsura K."/>
            <person name="Hayashi T."/>
        </authorList>
    </citation>
    <scope>NUCLEOTIDE SEQUENCE</scope>
    <source>
        <strain evidence="12">DSM 23632</strain>
    </source>
</reference>
<dbReference type="Proteomes" id="UP001055057">
    <property type="component" value="Unassembled WGS sequence"/>
</dbReference>
<dbReference type="RefSeq" id="WP_373875358.1">
    <property type="nucleotide sequence ID" value="NZ_BPRB01000135.1"/>
</dbReference>
<evidence type="ECO:0000256" key="10">
    <source>
        <dbReference type="SAM" id="SignalP"/>
    </source>
</evidence>
<dbReference type="PANTHER" id="PTHR30582">
    <property type="entry name" value="L,D-TRANSPEPTIDASE"/>
    <property type="match status" value="1"/>
</dbReference>
<keyword evidence="5" id="KW-0378">Hydrolase</keyword>
<evidence type="ECO:0000256" key="9">
    <source>
        <dbReference type="PROSITE-ProRule" id="PRU01373"/>
    </source>
</evidence>
<feature type="signal peptide" evidence="10">
    <location>
        <begin position="1"/>
        <end position="25"/>
    </location>
</feature>
<keyword evidence="10" id="KW-0732">Signal</keyword>
<evidence type="ECO:0000256" key="1">
    <source>
        <dbReference type="ARBA" id="ARBA00004752"/>
    </source>
</evidence>
<organism evidence="12 13">
    <name type="scientific">Methylobacterium trifolii</name>
    <dbReference type="NCBI Taxonomy" id="1003092"/>
    <lineage>
        <taxon>Bacteria</taxon>
        <taxon>Pseudomonadati</taxon>
        <taxon>Pseudomonadota</taxon>
        <taxon>Alphaproteobacteria</taxon>
        <taxon>Hyphomicrobiales</taxon>
        <taxon>Methylobacteriaceae</taxon>
        <taxon>Methylobacterium</taxon>
    </lineage>
</organism>
<evidence type="ECO:0000256" key="6">
    <source>
        <dbReference type="ARBA" id="ARBA00022960"/>
    </source>
</evidence>
<evidence type="ECO:0000256" key="4">
    <source>
        <dbReference type="ARBA" id="ARBA00022679"/>
    </source>
</evidence>
<dbReference type="SUPFAM" id="SSF141523">
    <property type="entry name" value="L,D-transpeptidase catalytic domain-like"/>
    <property type="match status" value="1"/>
</dbReference>
<comment type="pathway">
    <text evidence="1 9">Cell wall biogenesis; peptidoglycan biosynthesis.</text>
</comment>
<dbReference type="Gene3D" id="2.40.440.10">
    <property type="entry name" value="L,D-transpeptidase catalytic domain-like"/>
    <property type="match status" value="1"/>
</dbReference>
<comment type="caution">
    <text evidence="12">The sequence shown here is derived from an EMBL/GenBank/DDBJ whole genome shotgun (WGS) entry which is preliminary data.</text>
</comment>
<evidence type="ECO:0000256" key="7">
    <source>
        <dbReference type="ARBA" id="ARBA00022984"/>
    </source>
</evidence>
<accession>A0ABQ4U0T4</accession>
<dbReference type="PANTHER" id="PTHR30582:SF24">
    <property type="entry name" value="L,D-TRANSPEPTIDASE ERFK_SRFK-RELATED"/>
    <property type="match status" value="1"/>
</dbReference>
<keyword evidence="3" id="KW-0328">Glycosyltransferase</keyword>
<keyword evidence="6 9" id="KW-0133">Cell shape</keyword>
<dbReference type="EMBL" id="BPRB01000135">
    <property type="protein sequence ID" value="GJE60439.1"/>
    <property type="molecule type" value="Genomic_DNA"/>
</dbReference>
<dbReference type="CDD" id="cd16913">
    <property type="entry name" value="YkuD_like"/>
    <property type="match status" value="1"/>
</dbReference>
<reference evidence="12" key="1">
    <citation type="journal article" date="2021" name="Front. Microbiol.">
        <title>Comprehensive Comparative Genomics and Phenotyping of Methylobacterium Species.</title>
        <authorList>
            <person name="Alessa O."/>
            <person name="Ogura Y."/>
            <person name="Fujitani Y."/>
            <person name="Takami H."/>
            <person name="Hayashi T."/>
            <person name="Sahin N."/>
            <person name="Tani A."/>
        </authorList>
    </citation>
    <scope>NUCLEOTIDE SEQUENCE</scope>
    <source>
        <strain evidence="12">DSM 23632</strain>
    </source>
</reference>
<keyword evidence="7 9" id="KW-0573">Peptidoglycan synthesis</keyword>
<evidence type="ECO:0000256" key="5">
    <source>
        <dbReference type="ARBA" id="ARBA00022801"/>
    </source>
</evidence>
<feature type="active site" description="Nucleophile" evidence="9">
    <location>
        <position position="144"/>
    </location>
</feature>
<name>A0ABQ4U0T4_9HYPH</name>
<dbReference type="InterPro" id="IPR038063">
    <property type="entry name" value="Transpep_catalytic_dom"/>
</dbReference>
<feature type="domain" description="L,D-TPase catalytic" evidence="11">
    <location>
        <begin position="38"/>
        <end position="168"/>
    </location>
</feature>
<evidence type="ECO:0000256" key="3">
    <source>
        <dbReference type="ARBA" id="ARBA00022676"/>
    </source>
</evidence>
<dbReference type="InterPro" id="IPR005490">
    <property type="entry name" value="LD_TPept_cat_dom"/>
</dbReference>
<dbReference type="Pfam" id="PF03734">
    <property type="entry name" value="YkuD"/>
    <property type="match status" value="1"/>
</dbReference>
<feature type="chain" id="PRO_5046339237" description="L,D-TPase catalytic domain-containing protein" evidence="10">
    <location>
        <begin position="26"/>
        <end position="169"/>
    </location>
</feature>
<feature type="active site" description="Proton donor/acceptor" evidence="9">
    <location>
        <position position="128"/>
    </location>
</feature>
<comment type="similarity">
    <text evidence="2">Belongs to the YkuD family.</text>
</comment>
<evidence type="ECO:0000256" key="8">
    <source>
        <dbReference type="ARBA" id="ARBA00023316"/>
    </source>
</evidence>
<dbReference type="PROSITE" id="PS52029">
    <property type="entry name" value="LD_TPASE"/>
    <property type="match status" value="1"/>
</dbReference>
<keyword evidence="13" id="KW-1185">Reference proteome</keyword>
<keyword evidence="8 9" id="KW-0961">Cell wall biogenesis/degradation</keyword>
<evidence type="ECO:0000313" key="13">
    <source>
        <dbReference type="Proteomes" id="UP001055057"/>
    </source>
</evidence>
<evidence type="ECO:0000256" key="2">
    <source>
        <dbReference type="ARBA" id="ARBA00005992"/>
    </source>
</evidence>
<evidence type="ECO:0000259" key="11">
    <source>
        <dbReference type="PROSITE" id="PS52029"/>
    </source>
</evidence>
<proteinExistence type="inferred from homology"/>